<dbReference type="InterPro" id="IPR006311">
    <property type="entry name" value="TAT_signal"/>
</dbReference>
<dbReference type="RefSeq" id="WP_285629844.1">
    <property type="nucleotide sequence ID" value="NZ_BAAAUK010000001.1"/>
</dbReference>
<sequence length="543" mass="58066">MSIREIATDRRTFLKYVGFGAVSVAAVGSLAGCGTRTELKASGAGSVKMPTFLASEGLTPDLKGTAEGVPSAFFNYPKNPVRSVKTPPLKGETFSAITNIFGPPPNGRDKNPAWQEIEKRLGGKLDITAVSADDFATKINTTLAGNDIPDMILDDGASIPDIIGFLQAKCQDLTKFLSGDAVKDYPNLAAIPSLYWEQTVRDGKIYALPIPRGGTAGLGFYNAKRYADVGVTDTSKIKDADEYLSIMKELTDAKANRWAFGSTSYGLATFFQLFGVPNQWREEKGKMTFQIETDEYLEAISFVAKAAKAGYIMPGSDGWTKSQMVNAFTNGQVAQIYDGLPGYFKADGYAVTVPGSAPFLPFAAGGGKPQANLDNIVFATTMIKKNDDASVKKLLGIANLLAAPFGTEEYLLINYGVEGADYTRDGNGNPVPTANALADTTVPWRYLTAPAPALYLPGHDDVIRKTHEAYAAMIPLGVANPAATLFSPTDASKGNTIRQPVSDATQDYISGRKTLDDVKAAIKAWKSAGGDAIRKEYEKALKA</sequence>
<comment type="caution">
    <text evidence="2">The sequence shown here is derived from an EMBL/GenBank/DDBJ whole genome shotgun (WGS) entry which is preliminary data.</text>
</comment>
<feature type="transmembrane region" description="Helical" evidence="1">
    <location>
        <begin position="12"/>
        <end position="32"/>
    </location>
</feature>
<dbReference type="SUPFAM" id="SSF53850">
    <property type="entry name" value="Periplasmic binding protein-like II"/>
    <property type="match status" value="1"/>
</dbReference>
<name>A0ABQ5NCJ4_9MICO</name>
<dbReference type="InterPro" id="IPR050490">
    <property type="entry name" value="Bact_solute-bd_prot1"/>
</dbReference>
<dbReference type="InterPro" id="IPR006059">
    <property type="entry name" value="SBP"/>
</dbReference>
<dbReference type="PROSITE" id="PS51257">
    <property type="entry name" value="PROKAR_LIPOPROTEIN"/>
    <property type="match status" value="1"/>
</dbReference>
<accession>A0ABQ5NCJ4</accession>
<dbReference type="PANTHER" id="PTHR43649:SF12">
    <property type="entry name" value="DIACETYLCHITOBIOSE BINDING PROTEIN DASA"/>
    <property type="match status" value="1"/>
</dbReference>
<proteinExistence type="predicted"/>
<dbReference type="Gene3D" id="3.40.190.10">
    <property type="entry name" value="Periplasmic binding protein-like II"/>
    <property type="match status" value="1"/>
</dbReference>
<keyword evidence="1" id="KW-0472">Membrane</keyword>
<dbReference type="PANTHER" id="PTHR43649">
    <property type="entry name" value="ARABINOSE-BINDING PROTEIN-RELATED"/>
    <property type="match status" value="1"/>
</dbReference>
<protein>
    <submittedName>
        <fullName evidence="2">Sugar ABC transporter substrate-binding protein</fullName>
    </submittedName>
</protein>
<gene>
    <name evidence="2" type="ORF">MIAR_00660</name>
</gene>
<keyword evidence="1" id="KW-0812">Transmembrane</keyword>
<evidence type="ECO:0000256" key="1">
    <source>
        <dbReference type="SAM" id="Phobius"/>
    </source>
</evidence>
<dbReference type="Proteomes" id="UP001165068">
    <property type="component" value="Unassembled WGS sequence"/>
</dbReference>
<keyword evidence="3" id="KW-1185">Reference proteome</keyword>
<organism evidence="2 3">
    <name type="scientific">Microbacterium arabinogalactanolyticum</name>
    <dbReference type="NCBI Taxonomy" id="69365"/>
    <lineage>
        <taxon>Bacteria</taxon>
        <taxon>Bacillati</taxon>
        <taxon>Actinomycetota</taxon>
        <taxon>Actinomycetes</taxon>
        <taxon>Micrococcales</taxon>
        <taxon>Microbacteriaceae</taxon>
        <taxon>Microbacterium</taxon>
    </lineage>
</organism>
<evidence type="ECO:0000313" key="2">
    <source>
        <dbReference type="EMBL" id="GLC83478.1"/>
    </source>
</evidence>
<keyword evidence="1" id="KW-1133">Transmembrane helix</keyword>
<reference evidence="2" key="1">
    <citation type="submission" date="2022-08" db="EMBL/GenBank/DDBJ databases">
        <title>Draft genome sequence of Microbacterium arabinogalactanolyticum JCM 9171.</title>
        <authorList>
            <person name="Fujita K."/>
            <person name="Ishiwata A."/>
            <person name="Fushinobu S."/>
        </authorList>
    </citation>
    <scope>NUCLEOTIDE SEQUENCE</scope>
    <source>
        <strain evidence="2">JCM 9171</strain>
    </source>
</reference>
<dbReference type="PROSITE" id="PS51318">
    <property type="entry name" value="TAT"/>
    <property type="match status" value="1"/>
</dbReference>
<dbReference type="EMBL" id="BRZC01000001">
    <property type="protein sequence ID" value="GLC83478.1"/>
    <property type="molecule type" value="Genomic_DNA"/>
</dbReference>
<dbReference type="Pfam" id="PF01547">
    <property type="entry name" value="SBP_bac_1"/>
    <property type="match status" value="1"/>
</dbReference>
<evidence type="ECO:0000313" key="3">
    <source>
        <dbReference type="Proteomes" id="UP001165068"/>
    </source>
</evidence>